<feature type="signal peptide" evidence="1">
    <location>
        <begin position="1"/>
        <end position="22"/>
    </location>
</feature>
<protein>
    <submittedName>
        <fullName evidence="2">Uncharacterized protein</fullName>
    </submittedName>
</protein>
<evidence type="ECO:0000313" key="2">
    <source>
        <dbReference type="EMBL" id="KAF8570477.1"/>
    </source>
</evidence>
<dbReference type="Proteomes" id="UP000699462">
    <property type="component" value="Unassembled WGS sequence"/>
</dbReference>
<evidence type="ECO:0000313" key="3">
    <source>
        <dbReference type="Proteomes" id="UP000699462"/>
    </source>
</evidence>
<keyword evidence="3" id="KW-1185">Reference proteome</keyword>
<name>A0A8T0DUV6_9TREM</name>
<dbReference type="EMBL" id="JTDF01001112">
    <property type="protein sequence ID" value="KAF8570477.1"/>
    <property type="molecule type" value="Genomic_DNA"/>
</dbReference>
<evidence type="ECO:0000256" key="1">
    <source>
        <dbReference type="SAM" id="SignalP"/>
    </source>
</evidence>
<sequence length="100" mass="11117">MMNSARTLIVIAVLLQSVLINAAPYDLTLGSHKELSTVAEEPNELGSMEDAGLIDTKDGPVKPRFFGLKPSWVIENDNRVPNPIYPTRKRRFFCNPMGCV</sequence>
<gene>
    <name evidence="2" type="ORF">P879_02266</name>
</gene>
<comment type="caution">
    <text evidence="2">The sequence shown here is derived from an EMBL/GenBank/DDBJ whole genome shotgun (WGS) entry which is preliminary data.</text>
</comment>
<dbReference type="OrthoDB" id="6229458at2759"/>
<proteinExistence type="predicted"/>
<reference evidence="2 3" key="1">
    <citation type="submission" date="2019-07" db="EMBL/GenBank/DDBJ databases">
        <title>Annotation for the trematode Paragonimus westermani.</title>
        <authorList>
            <person name="Choi Y.-J."/>
        </authorList>
    </citation>
    <scope>NUCLEOTIDE SEQUENCE [LARGE SCALE GENOMIC DNA]</scope>
    <source>
        <strain evidence="2">180907_Pwestermani</strain>
    </source>
</reference>
<accession>A0A8T0DUV6</accession>
<dbReference type="AlphaFoldDB" id="A0A8T0DUV6"/>
<feature type="chain" id="PRO_5035758662" evidence="1">
    <location>
        <begin position="23"/>
        <end position="100"/>
    </location>
</feature>
<organism evidence="2 3">
    <name type="scientific">Paragonimus westermani</name>
    <dbReference type="NCBI Taxonomy" id="34504"/>
    <lineage>
        <taxon>Eukaryota</taxon>
        <taxon>Metazoa</taxon>
        <taxon>Spiralia</taxon>
        <taxon>Lophotrochozoa</taxon>
        <taxon>Platyhelminthes</taxon>
        <taxon>Trematoda</taxon>
        <taxon>Digenea</taxon>
        <taxon>Plagiorchiida</taxon>
        <taxon>Troglotremata</taxon>
        <taxon>Troglotrematidae</taxon>
        <taxon>Paragonimus</taxon>
    </lineage>
</organism>
<keyword evidence="1" id="KW-0732">Signal</keyword>